<evidence type="ECO:0000256" key="3">
    <source>
        <dbReference type="ARBA" id="ARBA00009263"/>
    </source>
</evidence>
<name>A0A0D8ZTX3_9CYAN</name>
<protein>
    <recommendedName>
        <fullName evidence="4 7">GDP-mannose 4,6-dehydratase</fullName>
        <ecNumber evidence="4 7">4.2.1.47</ecNumber>
    </recommendedName>
    <alternativeName>
        <fullName evidence="7">GDP-D-mannose dehydratase</fullName>
    </alternativeName>
</protein>
<organism evidence="9 10">
    <name type="scientific">Aliterella atlantica CENA595</name>
    <dbReference type="NCBI Taxonomy" id="1618023"/>
    <lineage>
        <taxon>Bacteria</taxon>
        <taxon>Bacillati</taxon>
        <taxon>Cyanobacteriota</taxon>
        <taxon>Cyanophyceae</taxon>
        <taxon>Chroococcidiopsidales</taxon>
        <taxon>Aliterellaceae</taxon>
        <taxon>Aliterella</taxon>
    </lineage>
</organism>
<dbReference type="Gene3D" id="3.90.25.10">
    <property type="entry name" value="UDP-galactose 4-epimerase, domain 1"/>
    <property type="match status" value="1"/>
</dbReference>
<dbReference type="FunFam" id="3.40.50.720:FF:000924">
    <property type="entry name" value="GDP-mannose 4,6 dehydratase"/>
    <property type="match status" value="1"/>
</dbReference>
<accession>A0A0D8ZTX3</accession>
<dbReference type="CDD" id="cd05260">
    <property type="entry name" value="GDP_MD_SDR_e"/>
    <property type="match status" value="1"/>
</dbReference>
<dbReference type="AlphaFoldDB" id="A0A0D8ZTX3"/>
<comment type="similarity">
    <text evidence="3 7">Belongs to the NAD(P)-dependent epimerase/dehydratase family. GDP-mannose 4,6-dehydratase subfamily.</text>
</comment>
<feature type="domain" description="NAD(P)-binding" evidence="8">
    <location>
        <begin position="5"/>
        <end position="311"/>
    </location>
</feature>
<dbReference type="PANTHER" id="PTHR43715">
    <property type="entry name" value="GDP-MANNOSE 4,6-DEHYDRATASE"/>
    <property type="match status" value="1"/>
</dbReference>
<dbReference type="EMBL" id="JYON01000009">
    <property type="protein sequence ID" value="KJH71837.1"/>
    <property type="molecule type" value="Genomic_DNA"/>
</dbReference>
<dbReference type="Pfam" id="PF16363">
    <property type="entry name" value="GDP_Man_Dehyd"/>
    <property type="match status" value="1"/>
</dbReference>
<evidence type="ECO:0000256" key="7">
    <source>
        <dbReference type="HAMAP-Rule" id="MF_00955"/>
    </source>
</evidence>
<dbReference type="InterPro" id="IPR036291">
    <property type="entry name" value="NAD(P)-bd_dom_sf"/>
</dbReference>
<keyword evidence="7" id="KW-0521">NADP</keyword>
<dbReference type="EC" id="4.2.1.47" evidence="4 7"/>
<dbReference type="Proteomes" id="UP000032452">
    <property type="component" value="Unassembled WGS sequence"/>
</dbReference>
<comment type="catalytic activity">
    <reaction evidence="1 7">
        <text>GDP-alpha-D-mannose = GDP-4-dehydro-alpha-D-rhamnose + H2O</text>
        <dbReference type="Rhea" id="RHEA:23820"/>
        <dbReference type="ChEBI" id="CHEBI:15377"/>
        <dbReference type="ChEBI" id="CHEBI:57527"/>
        <dbReference type="ChEBI" id="CHEBI:57964"/>
        <dbReference type="EC" id="4.2.1.47"/>
    </reaction>
</comment>
<keyword evidence="5 7" id="KW-0456">Lyase</keyword>
<comment type="caution">
    <text evidence="9">The sequence shown here is derived from an EMBL/GenBank/DDBJ whole genome shotgun (WGS) entry which is preliminary data.</text>
</comment>
<evidence type="ECO:0000256" key="1">
    <source>
        <dbReference type="ARBA" id="ARBA00000188"/>
    </source>
</evidence>
<gene>
    <name evidence="7" type="primary">gmd</name>
    <name evidence="9" type="ORF">UH38_10675</name>
</gene>
<sequence length="328" mass="36172">MKKALICGVSGQDGAYLAQLLLDKGYTVCGTSRDAQISSFSNLVRLGIRDRLKLESASLNDFRSVLQVLAKIQPDEVYNLAGQSSVGLSFEQPVETLESISVGTLNLLEAIRFMGEPIKLYNAGSSECFGDCSQQPADETTPFRPRSPYAVAKAAAFWQVANYREAYGLFACSGILYNHESPLRPERFVTQKIIAAACRIARGSQEQLHLGNISVVRDWGWAADYVEAMYLMLQQEQPDDYAIATGESHPLSDFIATAFACLGLDWREHVVSDASLLRPTDIAVGRANPTKAKEKLGWQARHKLKDVVEMMVQAKQAELERTNTTPCV</sequence>
<evidence type="ECO:0000256" key="6">
    <source>
        <dbReference type="ARBA" id="ARBA00059383"/>
    </source>
</evidence>
<dbReference type="HAMAP" id="MF_00955">
    <property type="entry name" value="GDP_Man_dehydratase"/>
    <property type="match status" value="1"/>
</dbReference>
<dbReference type="STRING" id="1618023.UH38_10675"/>
<dbReference type="InterPro" id="IPR006368">
    <property type="entry name" value="GDP_Man_deHydtase"/>
</dbReference>
<dbReference type="GO" id="GO:0008446">
    <property type="term" value="F:GDP-mannose 4,6-dehydratase activity"/>
    <property type="evidence" value="ECO:0007669"/>
    <property type="project" value="UniProtKB-UniRule"/>
</dbReference>
<dbReference type="RefSeq" id="WP_045054643.1">
    <property type="nucleotide sequence ID" value="NZ_CAWMDP010000042.1"/>
</dbReference>
<dbReference type="PANTHER" id="PTHR43715:SF1">
    <property type="entry name" value="GDP-MANNOSE 4,6 DEHYDRATASE"/>
    <property type="match status" value="1"/>
</dbReference>
<dbReference type="GO" id="GO:0042351">
    <property type="term" value="P:'de novo' GDP-L-fucose biosynthetic process"/>
    <property type="evidence" value="ECO:0007669"/>
    <property type="project" value="TreeGrafter"/>
</dbReference>
<dbReference type="GO" id="GO:0070401">
    <property type="term" value="F:NADP+ binding"/>
    <property type="evidence" value="ECO:0007669"/>
    <property type="project" value="UniProtKB-UniRule"/>
</dbReference>
<reference evidence="9 10" key="1">
    <citation type="submission" date="2015-02" db="EMBL/GenBank/DDBJ databases">
        <title>Draft genome of a novel marine cyanobacterium (Chroococcales) isolated from South Atlantic Ocean.</title>
        <authorList>
            <person name="Rigonato J."/>
            <person name="Alvarenga D.O."/>
            <person name="Branco L.H."/>
            <person name="Varani A.M."/>
            <person name="Brandini F.P."/>
            <person name="Fiore M.F."/>
        </authorList>
    </citation>
    <scope>NUCLEOTIDE SEQUENCE [LARGE SCALE GENOMIC DNA]</scope>
    <source>
        <strain evidence="9 10">CENA595</strain>
    </source>
</reference>
<dbReference type="SUPFAM" id="SSF51735">
    <property type="entry name" value="NAD(P)-binding Rossmann-fold domains"/>
    <property type="match status" value="1"/>
</dbReference>
<dbReference type="Gene3D" id="3.40.50.720">
    <property type="entry name" value="NAD(P)-binding Rossmann-like Domain"/>
    <property type="match status" value="1"/>
</dbReference>
<dbReference type="PATRIC" id="fig|1618023.3.peg.3905"/>
<evidence type="ECO:0000256" key="5">
    <source>
        <dbReference type="ARBA" id="ARBA00023239"/>
    </source>
</evidence>
<evidence type="ECO:0000313" key="9">
    <source>
        <dbReference type="EMBL" id="KJH71837.1"/>
    </source>
</evidence>
<keyword evidence="10" id="KW-1185">Reference proteome</keyword>
<evidence type="ECO:0000259" key="8">
    <source>
        <dbReference type="Pfam" id="PF16363"/>
    </source>
</evidence>
<comment type="function">
    <text evidence="6 7">Catalyzes the conversion of GDP-D-mannose to GDP-4-dehydro-6-deoxy-D-mannose.</text>
</comment>
<feature type="active site" description="Nucleophile" evidence="7">
    <location>
        <position position="177"/>
    </location>
</feature>
<evidence type="ECO:0000256" key="2">
    <source>
        <dbReference type="ARBA" id="ARBA00001937"/>
    </source>
</evidence>
<comment type="caution">
    <text evidence="7">Lacks conserved residue(s) required for the propagation of feature annotation.</text>
</comment>
<dbReference type="InterPro" id="IPR016040">
    <property type="entry name" value="NAD(P)-bd_dom"/>
</dbReference>
<comment type="cofactor">
    <cofactor evidence="2 7">
        <name>NADP(+)</name>
        <dbReference type="ChEBI" id="CHEBI:58349"/>
    </cofactor>
</comment>
<evidence type="ECO:0000256" key="4">
    <source>
        <dbReference type="ARBA" id="ARBA00011989"/>
    </source>
</evidence>
<evidence type="ECO:0000313" key="10">
    <source>
        <dbReference type="Proteomes" id="UP000032452"/>
    </source>
</evidence>
<proteinExistence type="inferred from homology"/>
<dbReference type="OrthoDB" id="9779041at2"/>